<feature type="transmembrane region" description="Helical" evidence="1">
    <location>
        <begin position="90"/>
        <end position="111"/>
    </location>
</feature>
<proteinExistence type="predicted"/>
<protein>
    <recommendedName>
        <fullName evidence="4">Phage holin family protein</fullName>
    </recommendedName>
</protein>
<dbReference type="InterPro" id="IPR007165">
    <property type="entry name" value="Phage_holin_4_2"/>
</dbReference>
<evidence type="ECO:0000313" key="2">
    <source>
        <dbReference type="EMBL" id="GBF82823.1"/>
    </source>
</evidence>
<dbReference type="RefSeq" id="WP_124976180.1">
    <property type="nucleotide sequence ID" value="NZ_BDQK01000017.1"/>
</dbReference>
<organism evidence="2 3">
    <name type="scientific">Aphanothece sacrum FPU1</name>
    <dbReference type="NCBI Taxonomy" id="1920663"/>
    <lineage>
        <taxon>Bacteria</taxon>
        <taxon>Bacillati</taxon>
        <taxon>Cyanobacteriota</taxon>
        <taxon>Cyanophyceae</taxon>
        <taxon>Oscillatoriophycideae</taxon>
        <taxon>Chroococcales</taxon>
        <taxon>Aphanothecaceae</taxon>
        <taxon>Aphanothece</taxon>
    </lineage>
</organism>
<keyword evidence="1" id="KW-0812">Transmembrane</keyword>
<dbReference type="OrthoDB" id="516102at2"/>
<feature type="transmembrane region" description="Helical" evidence="1">
    <location>
        <begin position="33"/>
        <end position="55"/>
    </location>
</feature>
<dbReference type="EMBL" id="BDQK01000017">
    <property type="protein sequence ID" value="GBF82823.1"/>
    <property type="molecule type" value="Genomic_DNA"/>
</dbReference>
<dbReference type="PANTHER" id="PTHR37309">
    <property type="entry name" value="SLR0284 PROTEIN"/>
    <property type="match status" value="1"/>
</dbReference>
<evidence type="ECO:0000313" key="3">
    <source>
        <dbReference type="Proteomes" id="UP000287247"/>
    </source>
</evidence>
<evidence type="ECO:0008006" key="4">
    <source>
        <dbReference type="Google" id="ProtNLM"/>
    </source>
</evidence>
<feature type="transmembrane region" description="Helical" evidence="1">
    <location>
        <begin position="62"/>
        <end position="84"/>
    </location>
</feature>
<dbReference type="Pfam" id="PF04020">
    <property type="entry name" value="Phage_holin_4_2"/>
    <property type="match status" value="1"/>
</dbReference>
<dbReference type="PANTHER" id="PTHR37309:SF1">
    <property type="entry name" value="SLR0284 PROTEIN"/>
    <property type="match status" value="1"/>
</dbReference>
<sequence length="115" mass="12280">MDLLIAWLVTAISLLIIAQLPIGVEIDNFGKALVAAIVFGILNAVIKPILVVLTIPLTILTLGLFLFVVNAIVFGLAAALVQGFRLRYGFWSAIFGSVFLSIVNSLLLNIVKSAT</sequence>
<dbReference type="AlphaFoldDB" id="A0A401INJ8"/>
<name>A0A401INJ8_APHSA</name>
<keyword evidence="1" id="KW-0472">Membrane</keyword>
<evidence type="ECO:0000256" key="1">
    <source>
        <dbReference type="SAM" id="Phobius"/>
    </source>
</evidence>
<reference evidence="3" key="1">
    <citation type="submission" date="2017-05" db="EMBL/GenBank/DDBJ databases">
        <title>Physiological properties and genetic analysis related to exopolysaccharide production of fresh-water unicellular cyanobacterium Aphanothece sacrum, Suizenji Nori, that has been cultured as a food source in Japan.</title>
        <authorList>
            <person name="Kanesaki Y."/>
            <person name="Yoshikawa S."/>
            <person name="Ohki K."/>
        </authorList>
    </citation>
    <scope>NUCLEOTIDE SEQUENCE [LARGE SCALE GENOMIC DNA]</scope>
    <source>
        <strain evidence="3">FPU1</strain>
    </source>
</reference>
<keyword evidence="1" id="KW-1133">Transmembrane helix</keyword>
<keyword evidence="3" id="KW-1185">Reference proteome</keyword>
<dbReference type="Proteomes" id="UP000287247">
    <property type="component" value="Unassembled WGS sequence"/>
</dbReference>
<gene>
    <name evidence="2" type="ORF">AsFPU1_4257</name>
</gene>
<accession>A0A401INJ8</accession>
<comment type="caution">
    <text evidence="2">The sequence shown here is derived from an EMBL/GenBank/DDBJ whole genome shotgun (WGS) entry which is preliminary data.</text>
</comment>